<sequence>MPRGQRLATAAVLAVMAAGLVTGCGQTSGQATCQGTTCTATLSGAGALITIDRIKTVVRLDSVGDDGATVSINAKPVPLRVGQTTTIAQTQVTLKSVSDGTVIVVLQPAD</sequence>
<comment type="caution">
    <text evidence="2">The sequence shown here is derived from an EMBL/GenBank/DDBJ whole genome shotgun (WGS) entry which is preliminary data.</text>
</comment>
<dbReference type="RefSeq" id="WP_344310996.1">
    <property type="nucleotide sequence ID" value="NZ_BAAANY010000009.1"/>
</dbReference>
<accession>A0ABN2H0Q8</accession>
<keyword evidence="3" id="KW-1185">Reference proteome</keyword>
<dbReference type="EMBL" id="BAAANY010000009">
    <property type="protein sequence ID" value="GAA1680021.1"/>
    <property type="molecule type" value="Genomic_DNA"/>
</dbReference>
<feature type="chain" id="PRO_5045751080" description="DUF5666 domain-containing protein" evidence="1">
    <location>
        <begin position="24"/>
        <end position="110"/>
    </location>
</feature>
<dbReference type="Proteomes" id="UP001500618">
    <property type="component" value="Unassembled WGS sequence"/>
</dbReference>
<gene>
    <name evidence="2" type="ORF">GCM10009765_31530</name>
</gene>
<dbReference type="PROSITE" id="PS51257">
    <property type="entry name" value="PROKAR_LIPOPROTEIN"/>
    <property type="match status" value="1"/>
</dbReference>
<evidence type="ECO:0000313" key="3">
    <source>
        <dbReference type="Proteomes" id="UP001500618"/>
    </source>
</evidence>
<feature type="signal peptide" evidence="1">
    <location>
        <begin position="1"/>
        <end position="23"/>
    </location>
</feature>
<reference evidence="2 3" key="1">
    <citation type="journal article" date="2019" name="Int. J. Syst. Evol. Microbiol.">
        <title>The Global Catalogue of Microorganisms (GCM) 10K type strain sequencing project: providing services to taxonomists for standard genome sequencing and annotation.</title>
        <authorList>
            <consortium name="The Broad Institute Genomics Platform"/>
            <consortium name="The Broad Institute Genome Sequencing Center for Infectious Disease"/>
            <person name="Wu L."/>
            <person name="Ma J."/>
        </authorList>
    </citation>
    <scope>NUCLEOTIDE SEQUENCE [LARGE SCALE GENOMIC DNA]</scope>
    <source>
        <strain evidence="2 3">JCM 14718</strain>
    </source>
</reference>
<evidence type="ECO:0008006" key="4">
    <source>
        <dbReference type="Google" id="ProtNLM"/>
    </source>
</evidence>
<evidence type="ECO:0000313" key="2">
    <source>
        <dbReference type="EMBL" id="GAA1680021.1"/>
    </source>
</evidence>
<proteinExistence type="predicted"/>
<name>A0ABN2H0Q8_9ACTN</name>
<evidence type="ECO:0000256" key="1">
    <source>
        <dbReference type="SAM" id="SignalP"/>
    </source>
</evidence>
<organism evidence="2 3">
    <name type="scientific">Fodinicola feengrottensis</name>
    <dbReference type="NCBI Taxonomy" id="435914"/>
    <lineage>
        <taxon>Bacteria</taxon>
        <taxon>Bacillati</taxon>
        <taxon>Actinomycetota</taxon>
        <taxon>Actinomycetes</taxon>
        <taxon>Mycobacteriales</taxon>
        <taxon>Fodinicola</taxon>
    </lineage>
</organism>
<keyword evidence="1" id="KW-0732">Signal</keyword>
<protein>
    <recommendedName>
        <fullName evidence="4">DUF5666 domain-containing protein</fullName>
    </recommendedName>
</protein>